<dbReference type="PANTHER" id="PTHR30547">
    <property type="entry name" value="UNCHARACTERIZED PROTEIN YHCG-RELATED"/>
    <property type="match status" value="1"/>
</dbReference>
<dbReference type="PROSITE" id="PS50830">
    <property type="entry name" value="TNASE_3"/>
    <property type="match status" value="1"/>
</dbReference>
<evidence type="ECO:0000313" key="2">
    <source>
        <dbReference type="EMBL" id="EMJ91379.1"/>
    </source>
</evidence>
<dbReference type="EMBL" id="ANIK01000107">
    <property type="protein sequence ID" value="EMJ91379.1"/>
    <property type="molecule type" value="Genomic_DNA"/>
</dbReference>
<name>M6CI14_9LEPT</name>
<sequence>MKTLRENTYKGGNRFLLDGHLEIGGLLSREFSSDVLDGKSSQKMKNLTEKISKQLNEGFSRRTLYYALKFYQSYRNKKLDYRLGWGHYRILASISNLTQRKKLEKEAAENNWSREILERKAREGGYYGGMKKILWKRPDGDIFHYKIVNKDIQTEKTLWIDFGFHFYKKVDEKGFGESDIVALNVEKKDWKYEKQNPDSKSLLYHYLGSLERVIDGDTLLVQMKLGFGMILRERIRLLGVNAPELGSPEGEEIFSSLKKKLKPGSSLLIRTHFEDKYGRYLGDVLYSREKNADFKKLKTEGIHLNEELANLGY</sequence>
<evidence type="ECO:0000313" key="3">
    <source>
        <dbReference type="Proteomes" id="UP000011988"/>
    </source>
</evidence>
<dbReference type="InterPro" id="IPR035437">
    <property type="entry name" value="SNase_OB-fold_sf"/>
</dbReference>
<dbReference type="InterPro" id="IPR016071">
    <property type="entry name" value="Staphylococal_nuclease_OB-fold"/>
</dbReference>
<dbReference type="SUPFAM" id="SSF50199">
    <property type="entry name" value="Staphylococcal nuclease"/>
    <property type="match status" value="1"/>
</dbReference>
<dbReference type="AlphaFoldDB" id="M6CI14"/>
<gene>
    <name evidence="2" type="ORF">LEP1GSC194_2745</name>
</gene>
<evidence type="ECO:0000259" key="1">
    <source>
        <dbReference type="PROSITE" id="PS50830"/>
    </source>
</evidence>
<dbReference type="Pfam" id="PF00565">
    <property type="entry name" value="SNase"/>
    <property type="match status" value="1"/>
</dbReference>
<dbReference type="InterPro" id="IPR053148">
    <property type="entry name" value="PD-DEXK-like_domain"/>
</dbReference>
<feature type="domain" description="TNase-like" evidence="1">
    <location>
        <begin position="204"/>
        <end position="313"/>
    </location>
</feature>
<dbReference type="Proteomes" id="UP000011988">
    <property type="component" value="Unassembled WGS sequence"/>
</dbReference>
<organism evidence="2 3">
    <name type="scientific">Leptospira alstonii serovar Sichuan str. 79601</name>
    <dbReference type="NCBI Taxonomy" id="1218565"/>
    <lineage>
        <taxon>Bacteria</taxon>
        <taxon>Pseudomonadati</taxon>
        <taxon>Spirochaetota</taxon>
        <taxon>Spirochaetia</taxon>
        <taxon>Leptospirales</taxon>
        <taxon>Leptospiraceae</taxon>
        <taxon>Leptospira</taxon>
    </lineage>
</organism>
<dbReference type="InterPro" id="IPR041527">
    <property type="entry name" value="YhcG_N"/>
</dbReference>
<dbReference type="Gene3D" id="2.40.50.90">
    <property type="match status" value="1"/>
</dbReference>
<dbReference type="Pfam" id="PF17761">
    <property type="entry name" value="DUF1016_N"/>
    <property type="match status" value="1"/>
</dbReference>
<proteinExistence type="predicted"/>
<comment type="caution">
    <text evidence="2">The sequence shown here is derived from an EMBL/GenBank/DDBJ whole genome shotgun (WGS) entry which is preliminary data.</text>
</comment>
<dbReference type="PANTHER" id="PTHR30547:SF5">
    <property type="entry name" value="NUCLEASE YHCG-RELATED"/>
    <property type="match status" value="1"/>
</dbReference>
<protein>
    <submittedName>
        <fullName evidence="2">Nuclease-like protein</fullName>
    </submittedName>
</protein>
<reference evidence="2 3" key="1">
    <citation type="submission" date="2013-01" db="EMBL/GenBank/DDBJ databases">
        <authorList>
            <person name="Harkins D.M."/>
            <person name="Durkin A.S."/>
            <person name="Brinkac L.M."/>
            <person name="Haft D.H."/>
            <person name="Selengut J.D."/>
            <person name="Sanka R."/>
            <person name="DePew J."/>
            <person name="Purushe J."/>
            <person name="Galloway R.L."/>
            <person name="Vinetz J.M."/>
            <person name="Sutton G.G."/>
            <person name="Nierman W.C."/>
            <person name="Fouts D.E."/>
        </authorList>
    </citation>
    <scope>NUCLEOTIDE SEQUENCE [LARGE SCALE GENOMIC DNA]</scope>
    <source>
        <strain evidence="2 3">79601</strain>
    </source>
</reference>
<accession>M6CI14</accession>
<dbReference type="PATRIC" id="fig|1218565.3.peg.4039"/>